<dbReference type="InterPro" id="IPR039848">
    <property type="entry name" value="Ribosomal_mS35_mt"/>
</dbReference>
<dbReference type="PANTHER" id="PTHR13490">
    <property type="entry name" value="MITOCHONDRIAL 28S RIBOSOMAL PROTEIN S28"/>
    <property type="match status" value="1"/>
</dbReference>
<dbReference type="GO" id="GO:0003735">
    <property type="term" value="F:structural constituent of ribosome"/>
    <property type="evidence" value="ECO:0007669"/>
    <property type="project" value="InterPro"/>
</dbReference>
<dbReference type="AlphaFoldDB" id="A0A210Q5F6"/>
<organism evidence="2 3">
    <name type="scientific">Mizuhopecten yessoensis</name>
    <name type="common">Japanese scallop</name>
    <name type="synonym">Patinopecten yessoensis</name>
    <dbReference type="NCBI Taxonomy" id="6573"/>
    <lineage>
        <taxon>Eukaryota</taxon>
        <taxon>Metazoa</taxon>
        <taxon>Spiralia</taxon>
        <taxon>Lophotrochozoa</taxon>
        <taxon>Mollusca</taxon>
        <taxon>Bivalvia</taxon>
        <taxon>Autobranchia</taxon>
        <taxon>Pteriomorphia</taxon>
        <taxon>Pectinida</taxon>
        <taxon>Pectinoidea</taxon>
        <taxon>Pectinidae</taxon>
        <taxon>Mizuhopecten</taxon>
    </lineage>
</organism>
<dbReference type="PANTHER" id="PTHR13490:SF0">
    <property type="entry name" value="SMALL RIBOSOMAL SUBUNIT PROTEIN MS35"/>
    <property type="match status" value="1"/>
</dbReference>
<evidence type="ECO:0000259" key="1">
    <source>
        <dbReference type="Pfam" id="PF10213"/>
    </source>
</evidence>
<comment type="caution">
    <text evidence="2">The sequence shown here is derived from an EMBL/GenBank/DDBJ whole genome shotgun (WGS) entry which is preliminary data.</text>
</comment>
<sequence>MATVIGTGLKGMGCMRAASIVGHRQSTLHVQKLTRCCSTENTQEPDILDKTKLLKSDRMKKKTGDDEFIPFVIRGKEPQSIDRHFKKWTVFKDMKHPDRHNVMTTEQDWTKVWPTSGVFRWSSVPLALRQGVIRNETENEGIIPDKEGNTELIKVPNFLHLTPPHVWKHCQALKKFCTPWPEGLDSKEDCRLHFPVEVVTSDYCFAGPSIRDPRSRVVTVKVKLSDLELDEHARHKLLKLVGDRYDKDNDMLIFKTDKCPTKQQNRDYAIFLLTAVYLEAWKKMPWEDDIEGDDFLDYQWNLSKAKDRTVLNLMSMAEGDQNSVYHNEEENEILEKEEVKNYAKAISKIYDDEESIENLNDLKQSALNMLQLRTS</sequence>
<dbReference type="GO" id="GO:0005763">
    <property type="term" value="C:mitochondrial small ribosomal subunit"/>
    <property type="evidence" value="ECO:0007669"/>
    <property type="project" value="TreeGrafter"/>
</dbReference>
<dbReference type="STRING" id="6573.A0A210Q5F6"/>
<evidence type="ECO:0000313" key="2">
    <source>
        <dbReference type="EMBL" id="OWF43919.1"/>
    </source>
</evidence>
<feature type="domain" description="Small ribosomal subunit protein mS35 mitochondrial conserved" evidence="1">
    <location>
        <begin position="211"/>
        <end position="285"/>
    </location>
</feature>
<keyword evidence="2" id="KW-0689">Ribosomal protein</keyword>
<protein>
    <submittedName>
        <fullName evidence="2">28S ribosomal protein S35, mitochondrial</fullName>
    </submittedName>
</protein>
<gene>
    <name evidence="2" type="ORF">KP79_PYT06632</name>
</gene>
<dbReference type="InterPro" id="IPR019349">
    <property type="entry name" value="Ribosomal_mS35_mit"/>
</dbReference>
<reference evidence="2 3" key="1">
    <citation type="journal article" date="2017" name="Nat. Ecol. Evol.">
        <title>Scallop genome provides insights into evolution of bilaterian karyotype and development.</title>
        <authorList>
            <person name="Wang S."/>
            <person name="Zhang J."/>
            <person name="Jiao W."/>
            <person name="Li J."/>
            <person name="Xun X."/>
            <person name="Sun Y."/>
            <person name="Guo X."/>
            <person name="Huan P."/>
            <person name="Dong B."/>
            <person name="Zhang L."/>
            <person name="Hu X."/>
            <person name="Sun X."/>
            <person name="Wang J."/>
            <person name="Zhao C."/>
            <person name="Wang Y."/>
            <person name="Wang D."/>
            <person name="Huang X."/>
            <person name="Wang R."/>
            <person name="Lv J."/>
            <person name="Li Y."/>
            <person name="Zhang Z."/>
            <person name="Liu B."/>
            <person name="Lu W."/>
            <person name="Hui Y."/>
            <person name="Liang J."/>
            <person name="Zhou Z."/>
            <person name="Hou R."/>
            <person name="Li X."/>
            <person name="Liu Y."/>
            <person name="Li H."/>
            <person name="Ning X."/>
            <person name="Lin Y."/>
            <person name="Zhao L."/>
            <person name="Xing Q."/>
            <person name="Dou J."/>
            <person name="Li Y."/>
            <person name="Mao J."/>
            <person name="Guo H."/>
            <person name="Dou H."/>
            <person name="Li T."/>
            <person name="Mu C."/>
            <person name="Jiang W."/>
            <person name="Fu Q."/>
            <person name="Fu X."/>
            <person name="Miao Y."/>
            <person name="Liu J."/>
            <person name="Yu Q."/>
            <person name="Li R."/>
            <person name="Liao H."/>
            <person name="Li X."/>
            <person name="Kong Y."/>
            <person name="Jiang Z."/>
            <person name="Chourrout D."/>
            <person name="Li R."/>
            <person name="Bao Z."/>
        </authorList>
    </citation>
    <scope>NUCLEOTIDE SEQUENCE [LARGE SCALE GENOMIC DNA]</scope>
    <source>
        <strain evidence="2 3">PY_sf001</strain>
    </source>
</reference>
<proteinExistence type="predicted"/>
<accession>A0A210Q5F6</accession>
<keyword evidence="2" id="KW-0687">Ribonucleoprotein</keyword>
<dbReference type="OrthoDB" id="283424at2759"/>
<dbReference type="Proteomes" id="UP000242188">
    <property type="component" value="Unassembled WGS sequence"/>
</dbReference>
<keyword evidence="3" id="KW-1185">Reference proteome</keyword>
<dbReference type="GO" id="GO:0032543">
    <property type="term" value="P:mitochondrial translation"/>
    <property type="evidence" value="ECO:0007669"/>
    <property type="project" value="InterPro"/>
</dbReference>
<name>A0A210Q5F6_MIZYE</name>
<dbReference type="Pfam" id="PF10213">
    <property type="entry name" value="MRP-S28"/>
    <property type="match status" value="1"/>
</dbReference>
<dbReference type="EMBL" id="NEDP02004983">
    <property type="protein sequence ID" value="OWF43919.1"/>
    <property type="molecule type" value="Genomic_DNA"/>
</dbReference>
<evidence type="ECO:0000313" key="3">
    <source>
        <dbReference type="Proteomes" id="UP000242188"/>
    </source>
</evidence>